<evidence type="ECO:0000313" key="1">
    <source>
        <dbReference type="EMBL" id="GAG64232.1"/>
    </source>
</evidence>
<accession>X1A225</accession>
<comment type="caution">
    <text evidence="1">The sequence shown here is derived from an EMBL/GenBank/DDBJ whole genome shotgun (WGS) entry which is preliminary data.</text>
</comment>
<proteinExistence type="predicted"/>
<feature type="non-terminal residue" evidence="1">
    <location>
        <position position="1"/>
    </location>
</feature>
<dbReference type="EMBL" id="BART01002573">
    <property type="protein sequence ID" value="GAG64232.1"/>
    <property type="molecule type" value="Genomic_DNA"/>
</dbReference>
<sequence>TENGIKPLEYSVRNTKCGPDSGIIPINAANRINNNLF</sequence>
<protein>
    <submittedName>
        <fullName evidence="1">Uncharacterized protein</fullName>
    </submittedName>
</protein>
<dbReference type="AlphaFoldDB" id="X1A225"/>
<reference evidence="1" key="1">
    <citation type="journal article" date="2014" name="Front. Microbiol.">
        <title>High frequency of phylogenetically diverse reductive dehalogenase-homologous genes in deep subseafloor sedimentary metagenomes.</title>
        <authorList>
            <person name="Kawai M."/>
            <person name="Futagami T."/>
            <person name="Toyoda A."/>
            <person name="Takaki Y."/>
            <person name="Nishi S."/>
            <person name="Hori S."/>
            <person name="Arai W."/>
            <person name="Tsubouchi T."/>
            <person name="Morono Y."/>
            <person name="Uchiyama I."/>
            <person name="Ito T."/>
            <person name="Fujiyama A."/>
            <person name="Inagaki F."/>
            <person name="Takami H."/>
        </authorList>
    </citation>
    <scope>NUCLEOTIDE SEQUENCE</scope>
    <source>
        <strain evidence="1">Expedition CK06-06</strain>
    </source>
</reference>
<organism evidence="1">
    <name type="scientific">marine sediment metagenome</name>
    <dbReference type="NCBI Taxonomy" id="412755"/>
    <lineage>
        <taxon>unclassified sequences</taxon>
        <taxon>metagenomes</taxon>
        <taxon>ecological metagenomes</taxon>
    </lineage>
</organism>
<name>X1A225_9ZZZZ</name>
<gene>
    <name evidence="1" type="ORF">S01H4_07749</name>
</gene>